<dbReference type="AlphaFoldDB" id="A0A7S7NMM7"/>
<dbReference type="KEGG" id="pfer:IRI77_27035"/>
<gene>
    <name evidence="1" type="ORF">IRI77_27035</name>
</gene>
<dbReference type="Proteomes" id="UP000593892">
    <property type="component" value="Chromosome"/>
</dbReference>
<reference evidence="1 2" key="1">
    <citation type="submission" date="2020-10" db="EMBL/GenBank/DDBJ databases">
        <title>Complete genome sequence of Paludibaculum fermentans P105T, a facultatively anaerobic acidobacterium capable of dissimilatory Fe(III) reduction.</title>
        <authorList>
            <person name="Dedysh S.N."/>
            <person name="Beletsky A.V."/>
            <person name="Kulichevskaya I.S."/>
            <person name="Mardanov A.V."/>
            <person name="Ravin N.V."/>
        </authorList>
    </citation>
    <scope>NUCLEOTIDE SEQUENCE [LARGE SCALE GENOMIC DNA]</scope>
    <source>
        <strain evidence="1 2">P105</strain>
    </source>
</reference>
<name>A0A7S7NMM7_PALFE</name>
<protein>
    <submittedName>
        <fullName evidence="1">Uncharacterized protein</fullName>
    </submittedName>
</protein>
<sequence>MKQVGTLLMAALIGLADLIEWLFGCQHRRTTFPLTLPDRERDSGTPAVDQETYVVCLECGRHIPYDWKKTRLTANPPPLNRAAPQRVGPPERPDFFIPLPGWAEPASGRGASQ</sequence>
<accession>A0A7S7NMM7</accession>
<evidence type="ECO:0000313" key="2">
    <source>
        <dbReference type="Proteomes" id="UP000593892"/>
    </source>
</evidence>
<dbReference type="RefSeq" id="WP_194448101.1">
    <property type="nucleotide sequence ID" value="NZ_CP063849.1"/>
</dbReference>
<evidence type="ECO:0000313" key="1">
    <source>
        <dbReference type="EMBL" id="QOY86432.1"/>
    </source>
</evidence>
<keyword evidence="2" id="KW-1185">Reference proteome</keyword>
<dbReference type="EMBL" id="CP063849">
    <property type="protein sequence ID" value="QOY86432.1"/>
    <property type="molecule type" value="Genomic_DNA"/>
</dbReference>
<proteinExistence type="predicted"/>
<organism evidence="1 2">
    <name type="scientific">Paludibaculum fermentans</name>
    <dbReference type="NCBI Taxonomy" id="1473598"/>
    <lineage>
        <taxon>Bacteria</taxon>
        <taxon>Pseudomonadati</taxon>
        <taxon>Acidobacteriota</taxon>
        <taxon>Terriglobia</taxon>
        <taxon>Bryobacterales</taxon>
        <taxon>Bryobacteraceae</taxon>
        <taxon>Paludibaculum</taxon>
    </lineage>
</organism>